<dbReference type="SUPFAM" id="SSF57850">
    <property type="entry name" value="RING/U-box"/>
    <property type="match status" value="1"/>
</dbReference>
<sequence length="383" mass="41914">ISFHTPEAISVLASVSRFYFRSPSNRIVFELCEWGLYGFHSPHLRAQGLVGIPVPADPYGCNKKTDFTIVKAPWIALLERGNCSLAETIQVAARMGTTAAVVSNSGGKGKSSLLMAHHPGAEKIVAIMIGNLKGMEILRRIQSGMKVTMVIEVGKKRSLSMNIFTILFISVSFFVVAAATLGCYVSYSARRLIIARAQSREQRRLRARAKKAIEQMQLRTLKEGDKETGPDGDSCVVCFEQYKPNDIMRVLTCNHVFHKTCIDPWLLEHGTCPLCKCDILKVLGVEMDVEPRSEPVQAPGSSGQRPLSTVTIVNEEDNLSETASSGYDSVQGPDESAQEAETPSENDNTHPVREESQPSTVTALSHGDNPGFEGDETQVCEGR</sequence>
<dbReference type="Gene3D" id="3.30.40.10">
    <property type="entry name" value="Zinc/RING finger domain, C3HC4 (zinc finger)"/>
    <property type="match status" value="1"/>
</dbReference>
<evidence type="ECO:0000256" key="5">
    <source>
        <dbReference type="ARBA" id="ARBA00022771"/>
    </source>
</evidence>
<dbReference type="InterPro" id="IPR051834">
    <property type="entry name" value="RING_finger_E3_ligase"/>
</dbReference>
<dbReference type="GO" id="GO:0061630">
    <property type="term" value="F:ubiquitin protein ligase activity"/>
    <property type="evidence" value="ECO:0007669"/>
    <property type="project" value="TreeGrafter"/>
</dbReference>
<keyword evidence="8 12" id="KW-0472">Membrane</keyword>
<evidence type="ECO:0000256" key="8">
    <source>
        <dbReference type="ARBA" id="ARBA00023136"/>
    </source>
</evidence>
<dbReference type="GO" id="GO:0016874">
    <property type="term" value="F:ligase activity"/>
    <property type="evidence" value="ECO:0007669"/>
    <property type="project" value="UniProtKB-KW"/>
</dbReference>
<dbReference type="GO" id="GO:0016567">
    <property type="term" value="P:protein ubiquitination"/>
    <property type="evidence" value="ECO:0007669"/>
    <property type="project" value="TreeGrafter"/>
</dbReference>
<dbReference type="AlphaFoldDB" id="A0A7L2XBE1"/>
<dbReference type="Pfam" id="PF02225">
    <property type="entry name" value="PA"/>
    <property type="match status" value="1"/>
</dbReference>
<keyword evidence="4" id="KW-0732">Signal</keyword>
<dbReference type="InterPro" id="IPR003137">
    <property type="entry name" value="PA_domain"/>
</dbReference>
<evidence type="ECO:0000256" key="4">
    <source>
        <dbReference type="ARBA" id="ARBA00022729"/>
    </source>
</evidence>
<dbReference type="PANTHER" id="PTHR45931">
    <property type="entry name" value="SI:CH211-59O9.10"/>
    <property type="match status" value="1"/>
</dbReference>
<keyword evidence="6" id="KW-0862">Zinc</keyword>
<dbReference type="EMBL" id="VZTN01004930">
    <property type="protein sequence ID" value="NXS78969.1"/>
    <property type="molecule type" value="Genomic_DNA"/>
</dbReference>
<dbReference type="GO" id="GO:0045893">
    <property type="term" value="P:positive regulation of DNA-templated transcription"/>
    <property type="evidence" value="ECO:0007669"/>
    <property type="project" value="TreeGrafter"/>
</dbReference>
<evidence type="ECO:0000256" key="7">
    <source>
        <dbReference type="ARBA" id="ARBA00022989"/>
    </source>
</evidence>
<evidence type="ECO:0000256" key="3">
    <source>
        <dbReference type="ARBA" id="ARBA00022723"/>
    </source>
</evidence>
<dbReference type="PANTHER" id="PTHR45931:SF21">
    <property type="entry name" value="RING FINGER PROTEIN 130"/>
    <property type="match status" value="1"/>
</dbReference>
<evidence type="ECO:0000256" key="12">
    <source>
        <dbReference type="SAM" id="Phobius"/>
    </source>
</evidence>
<evidence type="ECO:0000313" key="15">
    <source>
        <dbReference type="Proteomes" id="UP000545329"/>
    </source>
</evidence>
<evidence type="ECO:0000313" key="14">
    <source>
        <dbReference type="EMBL" id="NXS78969.1"/>
    </source>
</evidence>
<dbReference type="InterPro" id="IPR013083">
    <property type="entry name" value="Znf_RING/FYVE/PHD"/>
</dbReference>
<reference evidence="14 15" key="1">
    <citation type="submission" date="2019-09" db="EMBL/GenBank/DDBJ databases">
        <title>Bird 10,000 Genomes (B10K) Project - Family phase.</title>
        <authorList>
            <person name="Zhang G."/>
        </authorList>
    </citation>
    <scope>NUCLEOTIDE SEQUENCE [LARGE SCALE GENOMIC DNA]</scope>
    <source>
        <strain evidence="14">B10K-DU-002-58</strain>
        <tissue evidence="14">Muscle</tissue>
    </source>
</reference>
<dbReference type="GO" id="GO:0006511">
    <property type="term" value="P:ubiquitin-dependent protein catabolic process"/>
    <property type="evidence" value="ECO:0007669"/>
    <property type="project" value="TreeGrafter"/>
</dbReference>
<keyword evidence="7 12" id="KW-1133">Transmembrane helix</keyword>
<dbReference type="GO" id="GO:0008270">
    <property type="term" value="F:zinc ion binding"/>
    <property type="evidence" value="ECO:0007669"/>
    <property type="project" value="UniProtKB-KW"/>
</dbReference>
<keyword evidence="14" id="KW-0436">Ligase</keyword>
<keyword evidence="15" id="KW-1185">Reference proteome</keyword>
<keyword evidence="9" id="KW-0325">Glycoprotein</keyword>
<name>A0A7L2XBE1_9PASS</name>
<dbReference type="InterPro" id="IPR001841">
    <property type="entry name" value="Znf_RING"/>
</dbReference>
<dbReference type="Pfam" id="PF13639">
    <property type="entry name" value="zf-RING_2"/>
    <property type="match status" value="1"/>
</dbReference>
<dbReference type="FunFam" id="3.50.30.30:FF:000003">
    <property type="entry name" value="E3 ubiquitin-protein ligase RNF128"/>
    <property type="match status" value="1"/>
</dbReference>
<protein>
    <submittedName>
        <fullName evidence="14">RN128 ligase</fullName>
    </submittedName>
</protein>
<comment type="caution">
    <text evidence="14">The sequence shown here is derived from an EMBL/GenBank/DDBJ whole genome shotgun (WGS) entry which is preliminary data.</text>
</comment>
<dbReference type="GO" id="GO:0005634">
    <property type="term" value="C:nucleus"/>
    <property type="evidence" value="ECO:0007669"/>
    <property type="project" value="TreeGrafter"/>
</dbReference>
<feature type="domain" description="RING-type" evidence="13">
    <location>
        <begin position="235"/>
        <end position="276"/>
    </location>
</feature>
<feature type="compositionally biased region" description="Acidic residues" evidence="11">
    <location>
        <begin position="373"/>
        <end position="383"/>
    </location>
</feature>
<evidence type="ECO:0000256" key="10">
    <source>
        <dbReference type="PROSITE-ProRule" id="PRU00175"/>
    </source>
</evidence>
<dbReference type="OrthoDB" id="5357315at2759"/>
<gene>
    <name evidence="14" type="primary">Rnf128</name>
    <name evidence="14" type="ORF">ERPZAN_R00028</name>
</gene>
<keyword evidence="3" id="KW-0479">Metal-binding</keyword>
<feature type="compositionally biased region" description="Basic and acidic residues" evidence="11">
    <location>
        <begin position="347"/>
        <end position="356"/>
    </location>
</feature>
<dbReference type="SMART" id="SM00184">
    <property type="entry name" value="RING"/>
    <property type="match status" value="1"/>
</dbReference>
<dbReference type="GO" id="GO:0016020">
    <property type="term" value="C:membrane"/>
    <property type="evidence" value="ECO:0007669"/>
    <property type="project" value="UniProtKB-SubCell"/>
</dbReference>
<feature type="region of interest" description="Disordered" evidence="11">
    <location>
        <begin position="320"/>
        <end position="383"/>
    </location>
</feature>
<evidence type="ECO:0000256" key="11">
    <source>
        <dbReference type="SAM" id="MobiDB-lite"/>
    </source>
</evidence>
<evidence type="ECO:0000259" key="13">
    <source>
        <dbReference type="PROSITE" id="PS50089"/>
    </source>
</evidence>
<dbReference type="FunFam" id="3.30.40.10:FF:000009">
    <property type="entry name" value="E3 ubiquitin-protein ligase RNF130"/>
    <property type="match status" value="1"/>
</dbReference>
<evidence type="ECO:0000256" key="2">
    <source>
        <dbReference type="ARBA" id="ARBA00022692"/>
    </source>
</evidence>
<evidence type="ECO:0000256" key="6">
    <source>
        <dbReference type="ARBA" id="ARBA00022833"/>
    </source>
</evidence>
<dbReference type="Proteomes" id="UP000545329">
    <property type="component" value="Unassembled WGS sequence"/>
</dbReference>
<evidence type="ECO:0000256" key="9">
    <source>
        <dbReference type="ARBA" id="ARBA00023180"/>
    </source>
</evidence>
<comment type="subcellular location">
    <subcellularLocation>
        <location evidence="1">Membrane</location>
    </subcellularLocation>
</comment>
<dbReference type="CDD" id="cd16802">
    <property type="entry name" value="RING-H2_RNF128-like"/>
    <property type="match status" value="1"/>
</dbReference>
<dbReference type="PROSITE" id="PS50089">
    <property type="entry name" value="ZF_RING_2"/>
    <property type="match status" value="1"/>
</dbReference>
<evidence type="ECO:0000256" key="1">
    <source>
        <dbReference type="ARBA" id="ARBA00004370"/>
    </source>
</evidence>
<accession>A0A7L2XBE1</accession>
<feature type="non-terminal residue" evidence="14">
    <location>
        <position position="1"/>
    </location>
</feature>
<proteinExistence type="predicted"/>
<feature type="transmembrane region" description="Helical" evidence="12">
    <location>
        <begin position="163"/>
        <end position="187"/>
    </location>
</feature>
<keyword evidence="2 12" id="KW-0812">Transmembrane</keyword>
<dbReference type="CDD" id="cd02122">
    <property type="entry name" value="PA_GRAIL_like"/>
    <property type="match status" value="1"/>
</dbReference>
<feature type="non-terminal residue" evidence="14">
    <location>
        <position position="383"/>
    </location>
</feature>
<organism evidence="14 15">
    <name type="scientific">Erpornis zantholeuca</name>
    <dbReference type="NCBI Taxonomy" id="1112836"/>
    <lineage>
        <taxon>Eukaryota</taxon>
        <taxon>Metazoa</taxon>
        <taxon>Chordata</taxon>
        <taxon>Craniata</taxon>
        <taxon>Vertebrata</taxon>
        <taxon>Euteleostomi</taxon>
        <taxon>Archelosauria</taxon>
        <taxon>Archosauria</taxon>
        <taxon>Dinosauria</taxon>
        <taxon>Saurischia</taxon>
        <taxon>Theropoda</taxon>
        <taxon>Coelurosauria</taxon>
        <taxon>Aves</taxon>
        <taxon>Neognathae</taxon>
        <taxon>Neoaves</taxon>
        <taxon>Telluraves</taxon>
        <taxon>Australaves</taxon>
        <taxon>Passeriformes</taxon>
        <taxon>Sylvioidea</taxon>
        <taxon>Timaliidae</taxon>
        <taxon>Erpornis</taxon>
    </lineage>
</organism>
<keyword evidence="5 10" id="KW-0863">Zinc-finger</keyword>
<dbReference type="Gene3D" id="3.50.30.30">
    <property type="match status" value="1"/>
</dbReference>